<evidence type="ECO:0000313" key="2">
    <source>
        <dbReference type="Proteomes" id="UP000617544"/>
    </source>
</evidence>
<proteinExistence type="predicted"/>
<dbReference type="AlphaFoldDB" id="A0A832WLX8"/>
<organism evidence="1 2">
    <name type="scientific">Pyrococcus horikoshii</name>
    <dbReference type="NCBI Taxonomy" id="53953"/>
    <lineage>
        <taxon>Archaea</taxon>
        <taxon>Methanobacteriati</taxon>
        <taxon>Methanobacteriota</taxon>
        <taxon>Thermococci</taxon>
        <taxon>Thermococcales</taxon>
        <taxon>Thermococcaceae</taxon>
        <taxon>Pyrococcus</taxon>
    </lineage>
</organism>
<gene>
    <name evidence="1" type="ORF">HA331_01290</name>
</gene>
<evidence type="ECO:0000313" key="1">
    <source>
        <dbReference type="EMBL" id="HII60396.1"/>
    </source>
</evidence>
<reference evidence="1" key="1">
    <citation type="journal article" date="2020" name="bioRxiv">
        <title>A rank-normalized archaeal taxonomy based on genome phylogeny resolves widespread incomplete and uneven classifications.</title>
        <authorList>
            <person name="Rinke C."/>
            <person name="Chuvochina M."/>
            <person name="Mussig A.J."/>
            <person name="Chaumeil P.-A."/>
            <person name="Waite D.W."/>
            <person name="Whitman W.B."/>
            <person name="Parks D.H."/>
            <person name="Hugenholtz P."/>
        </authorList>
    </citation>
    <scope>NUCLEOTIDE SEQUENCE</scope>
    <source>
        <strain evidence="1">UBA8834</strain>
    </source>
</reference>
<comment type="caution">
    <text evidence="1">The sequence shown here is derived from an EMBL/GenBank/DDBJ whole genome shotgun (WGS) entry which is preliminary data.</text>
</comment>
<dbReference type="EMBL" id="DUJN01000002">
    <property type="protein sequence ID" value="HII60396.1"/>
    <property type="molecule type" value="Genomic_DNA"/>
</dbReference>
<sequence>MYAIIILVILIASFGYLAYGYENFSKVVNPKKNTFVKQYIVIQYPNASFLVLSGVEYVNLTIRGWKPPEGSKAYLINLRSYVTGIPEVDLNITFKSKYDKFTIIVGSPEVRKCSSRPQEFYGNCEDRTLAVTEITVMTSYLFKRYYYWKAIKEGMSESSAREYAYKETMKRKTVKYLSFLAKVQLGLGKLGNRKHLCVLILGPAEGAEKSEIIIPRPGLVIIKGKSDGALRAEAVLIEHILGLELS</sequence>
<protein>
    <submittedName>
        <fullName evidence="1">Uncharacterized protein</fullName>
    </submittedName>
</protein>
<dbReference type="Proteomes" id="UP000617544">
    <property type="component" value="Unassembled WGS sequence"/>
</dbReference>
<name>A0A832WLX8_PYRHR</name>
<accession>A0A832WLX8</accession>